<dbReference type="EMBL" id="CP010525">
    <property type="protein sequence ID" value="AJO22694.1"/>
    <property type="molecule type" value="Genomic_DNA"/>
</dbReference>
<dbReference type="AlphaFoldDB" id="A0AAN0WC39"/>
<evidence type="ECO:0000313" key="1">
    <source>
        <dbReference type="EMBL" id="AJO22694.1"/>
    </source>
</evidence>
<keyword evidence="2" id="KW-1185">Reference proteome</keyword>
<dbReference type="Proteomes" id="UP000032024">
    <property type="component" value="Chromosome"/>
</dbReference>
<proteinExistence type="predicted"/>
<gene>
    <name evidence="1" type="ORF">SB48_HM08orf03005</name>
</gene>
<protein>
    <submittedName>
        <fullName evidence="1">Uncharacterized protein</fullName>
    </submittedName>
</protein>
<name>A0AAN0WC39_HEYCO</name>
<evidence type="ECO:0000313" key="2">
    <source>
        <dbReference type="Proteomes" id="UP000032024"/>
    </source>
</evidence>
<reference evidence="2" key="1">
    <citation type="submission" date="2015-01" db="EMBL/GenBank/DDBJ databases">
        <title>Comparative genome analysis of Bacillus coagulans HM-08, Clostridium butyricum HM-68, Bacillus subtilis HM-66 and Bacillus paralicheniformis BL-09.</title>
        <authorList>
            <person name="Zhang H."/>
        </authorList>
    </citation>
    <scope>NUCLEOTIDE SEQUENCE [LARGE SCALE GENOMIC DNA]</scope>
    <source>
        <strain evidence="2">HM-08</strain>
    </source>
</reference>
<sequence length="43" mass="4781">MTRTSKPGMMQESGVLRLENSAIRCPAEPACELFGKTKPDENR</sequence>
<accession>A0AAN0WC39</accession>
<organism evidence="1 2">
    <name type="scientific">Heyndrickxia coagulans</name>
    <name type="common">Weizmannia coagulans</name>
    <dbReference type="NCBI Taxonomy" id="1398"/>
    <lineage>
        <taxon>Bacteria</taxon>
        <taxon>Bacillati</taxon>
        <taxon>Bacillota</taxon>
        <taxon>Bacilli</taxon>
        <taxon>Bacillales</taxon>
        <taxon>Bacillaceae</taxon>
        <taxon>Heyndrickxia</taxon>
    </lineage>
</organism>